<evidence type="ECO:0000256" key="11">
    <source>
        <dbReference type="ARBA" id="ARBA00023237"/>
    </source>
</evidence>
<name>A0A3D9XGZ9_PARVE</name>
<proteinExistence type="inferred from homology"/>
<sequence length="204" mass="22329">MMMRRSRTADILLVTGSAFRYRLTQSNVLTQDPDPPASNPWAQVQTGEVQVRGFELEGKANLAAGFDLVASYAWQDSEITRTNTAAQLGNQLQLAPEHQATLWAHYTVQSGALEGLGIGGGLRHVGRCFGDLNNQIELPSFTLVDVALSYDFGKQDPLLAGVMLRLSASNLFDKRHVTSCASLTSANCYYGEGRSVIATLDYRW</sequence>
<keyword evidence="4" id="KW-0410">Iron transport</keyword>
<evidence type="ECO:0000256" key="5">
    <source>
        <dbReference type="ARBA" id="ARBA00022692"/>
    </source>
</evidence>
<keyword evidence="10 12" id="KW-0472">Membrane</keyword>
<dbReference type="GO" id="GO:0009279">
    <property type="term" value="C:cell outer membrane"/>
    <property type="evidence" value="ECO:0007669"/>
    <property type="project" value="UniProtKB-SubCell"/>
</dbReference>
<evidence type="ECO:0000256" key="8">
    <source>
        <dbReference type="ARBA" id="ARBA00023065"/>
    </source>
</evidence>
<dbReference type="Gene3D" id="2.40.170.20">
    <property type="entry name" value="TonB-dependent receptor, beta-barrel domain"/>
    <property type="match status" value="1"/>
</dbReference>
<dbReference type="PROSITE" id="PS52016">
    <property type="entry name" value="TONB_DEPENDENT_REC_3"/>
    <property type="match status" value="1"/>
</dbReference>
<evidence type="ECO:0000256" key="7">
    <source>
        <dbReference type="ARBA" id="ARBA00023004"/>
    </source>
</evidence>
<evidence type="ECO:0000256" key="4">
    <source>
        <dbReference type="ARBA" id="ARBA00022496"/>
    </source>
</evidence>
<keyword evidence="9" id="KW-0798">TonB box</keyword>
<dbReference type="PANTHER" id="PTHR32552">
    <property type="entry name" value="FERRICHROME IRON RECEPTOR-RELATED"/>
    <property type="match status" value="1"/>
</dbReference>
<evidence type="ECO:0000256" key="12">
    <source>
        <dbReference type="PROSITE-ProRule" id="PRU01360"/>
    </source>
</evidence>
<dbReference type="SUPFAM" id="SSF56935">
    <property type="entry name" value="Porins"/>
    <property type="match status" value="1"/>
</dbReference>
<evidence type="ECO:0000256" key="6">
    <source>
        <dbReference type="ARBA" id="ARBA00022729"/>
    </source>
</evidence>
<dbReference type="Pfam" id="PF00593">
    <property type="entry name" value="TonB_dep_Rec_b-barrel"/>
    <property type="match status" value="1"/>
</dbReference>
<keyword evidence="7" id="KW-0408">Iron</keyword>
<keyword evidence="2 12" id="KW-0813">Transport</keyword>
<dbReference type="InterPro" id="IPR039426">
    <property type="entry name" value="TonB-dep_rcpt-like"/>
</dbReference>
<organism evidence="14 15">
    <name type="scientific">Paracoccus versutus</name>
    <name type="common">Thiobacillus versutus</name>
    <dbReference type="NCBI Taxonomy" id="34007"/>
    <lineage>
        <taxon>Bacteria</taxon>
        <taxon>Pseudomonadati</taxon>
        <taxon>Pseudomonadota</taxon>
        <taxon>Alphaproteobacteria</taxon>
        <taxon>Rhodobacterales</taxon>
        <taxon>Paracoccaceae</taxon>
        <taxon>Paracoccus</taxon>
    </lineage>
</organism>
<dbReference type="InterPro" id="IPR036942">
    <property type="entry name" value="Beta-barrel_TonB_sf"/>
</dbReference>
<evidence type="ECO:0000256" key="3">
    <source>
        <dbReference type="ARBA" id="ARBA00022452"/>
    </source>
</evidence>
<accession>A0A3D9XGZ9</accession>
<keyword evidence="6" id="KW-0732">Signal</keyword>
<keyword evidence="5 12" id="KW-0812">Transmembrane</keyword>
<keyword evidence="8" id="KW-0406">Ion transport</keyword>
<evidence type="ECO:0000256" key="2">
    <source>
        <dbReference type="ARBA" id="ARBA00022448"/>
    </source>
</evidence>
<gene>
    <name evidence="14" type="ORF">BDD41_3372</name>
</gene>
<feature type="domain" description="TonB-dependent receptor-like beta-barrel" evidence="13">
    <location>
        <begin position="14"/>
        <end position="171"/>
    </location>
</feature>
<dbReference type="AlphaFoldDB" id="A0A3D9XGZ9"/>
<dbReference type="EMBL" id="QTUJ01000003">
    <property type="protein sequence ID" value="REF68333.1"/>
    <property type="molecule type" value="Genomic_DNA"/>
</dbReference>
<comment type="caution">
    <text evidence="14">The sequence shown here is derived from an EMBL/GenBank/DDBJ whole genome shotgun (WGS) entry which is preliminary data.</text>
</comment>
<reference evidence="14 15" key="1">
    <citation type="submission" date="2018-08" db="EMBL/GenBank/DDBJ databases">
        <title>Genomic Encyclopedia of Archaeal and Bacterial Type Strains, Phase II (KMG-II): from individual species to whole genera.</title>
        <authorList>
            <person name="Goeker M."/>
        </authorList>
    </citation>
    <scope>NUCLEOTIDE SEQUENCE [LARGE SCALE GENOMIC DNA]</scope>
    <source>
        <strain evidence="14 15">DSM 17099</strain>
    </source>
</reference>
<protein>
    <submittedName>
        <fullName evidence="14">TonB-dependent receptor-like protein</fullName>
    </submittedName>
</protein>
<dbReference type="GO" id="GO:0015344">
    <property type="term" value="F:siderophore uptake transmembrane transporter activity"/>
    <property type="evidence" value="ECO:0007669"/>
    <property type="project" value="TreeGrafter"/>
</dbReference>
<keyword evidence="14" id="KW-0675">Receptor</keyword>
<evidence type="ECO:0000256" key="10">
    <source>
        <dbReference type="ARBA" id="ARBA00023136"/>
    </source>
</evidence>
<evidence type="ECO:0000256" key="1">
    <source>
        <dbReference type="ARBA" id="ARBA00004571"/>
    </source>
</evidence>
<dbReference type="PANTHER" id="PTHR32552:SF68">
    <property type="entry name" value="FERRICHROME OUTER MEMBRANE TRANSPORTER_PHAGE RECEPTOR"/>
    <property type="match status" value="1"/>
</dbReference>
<evidence type="ECO:0000256" key="9">
    <source>
        <dbReference type="ARBA" id="ARBA00023077"/>
    </source>
</evidence>
<comment type="subcellular location">
    <subcellularLocation>
        <location evidence="1 12">Cell outer membrane</location>
        <topology evidence="1 12">Multi-pass membrane protein</topology>
    </subcellularLocation>
</comment>
<dbReference type="Proteomes" id="UP000256941">
    <property type="component" value="Unassembled WGS sequence"/>
</dbReference>
<evidence type="ECO:0000313" key="14">
    <source>
        <dbReference type="EMBL" id="REF68333.1"/>
    </source>
</evidence>
<comment type="similarity">
    <text evidence="12">Belongs to the TonB-dependent receptor family.</text>
</comment>
<keyword evidence="11 12" id="KW-0998">Cell outer membrane</keyword>
<dbReference type="InterPro" id="IPR000531">
    <property type="entry name" value="Beta-barrel_TonB"/>
</dbReference>
<evidence type="ECO:0000313" key="15">
    <source>
        <dbReference type="Proteomes" id="UP000256941"/>
    </source>
</evidence>
<evidence type="ECO:0000259" key="13">
    <source>
        <dbReference type="Pfam" id="PF00593"/>
    </source>
</evidence>
<keyword evidence="3 12" id="KW-1134">Transmembrane beta strand</keyword>